<comment type="caution">
    <text evidence="6">The sequence shown here is derived from an EMBL/GenBank/DDBJ whole genome shotgun (WGS) entry which is preliminary data.</text>
</comment>
<dbReference type="EMBL" id="CAKLBY020000153">
    <property type="protein sequence ID" value="CAK7929504.1"/>
    <property type="molecule type" value="Genomic_DNA"/>
</dbReference>
<dbReference type="InterPro" id="IPR018357">
    <property type="entry name" value="Hexapep_transf_CS"/>
</dbReference>
<dbReference type="InterPro" id="IPR001451">
    <property type="entry name" value="Hexapep"/>
</dbReference>
<evidence type="ECO:0000256" key="4">
    <source>
        <dbReference type="ARBA" id="ARBA00023098"/>
    </source>
</evidence>
<evidence type="ECO:0000256" key="1">
    <source>
        <dbReference type="ARBA" id="ARBA00022516"/>
    </source>
</evidence>
<sequence>MIASIFYRPRDVAVLFPKSLSKSTRASSSSSQLFPHTVIHASAKIGKRCYIGEFSTVGEGVVIGDGSMISANVTLQNCSIGSKVVIHPGVRIGQDGFGFMLNDHGVHEKKLQALSVEVHDCVEIGANCTIDRGSWRNTVIGKHCKLDNLIQIGHNVQLGTGCVIAAQTGIAGSTTLGNNVYIGGQAGVAQHLNIGDNVRIAAKSGVMNHLEPNATYGGSPAVPIMEYRRQMIQLKRLGKQSTN</sequence>
<proteinExistence type="predicted"/>
<evidence type="ECO:0000256" key="2">
    <source>
        <dbReference type="ARBA" id="ARBA00022556"/>
    </source>
</evidence>
<dbReference type="NCBIfam" id="NF002060">
    <property type="entry name" value="PRK00892.1"/>
    <property type="match status" value="1"/>
</dbReference>
<name>A0AAV1U8Q3_9STRA</name>
<protein>
    <submittedName>
        <fullName evidence="6">Uncharacterized protein</fullName>
    </submittedName>
</protein>
<dbReference type="Pfam" id="PF14602">
    <property type="entry name" value="Hexapep_2"/>
    <property type="match status" value="1"/>
</dbReference>
<dbReference type="InterPro" id="IPR011004">
    <property type="entry name" value="Trimer_LpxA-like_sf"/>
</dbReference>
<dbReference type="NCBIfam" id="TIGR01853">
    <property type="entry name" value="lipid_A_lpxD"/>
    <property type="match status" value="1"/>
</dbReference>
<keyword evidence="4" id="KW-0443">Lipid metabolism</keyword>
<dbReference type="GO" id="GO:0016410">
    <property type="term" value="F:N-acyltransferase activity"/>
    <property type="evidence" value="ECO:0007669"/>
    <property type="project" value="InterPro"/>
</dbReference>
<dbReference type="PANTHER" id="PTHR43378">
    <property type="entry name" value="UDP-3-O-ACYLGLUCOSAMINE N-ACYLTRANSFERASE"/>
    <property type="match status" value="1"/>
</dbReference>
<keyword evidence="1" id="KW-0444">Lipid biosynthesis</keyword>
<dbReference type="Proteomes" id="UP001162060">
    <property type="component" value="Unassembled WGS sequence"/>
</dbReference>
<reference evidence="6" key="1">
    <citation type="submission" date="2024-01" db="EMBL/GenBank/DDBJ databases">
        <authorList>
            <person name="Webb A."/>
        </authorList>
    </citation>
    <scope>NUCLEOTIDE SEQUENCE</scope>
    <source>
        <strain evidence="6">Pm1</strain>
    </source>
</reference>
<keyword evidence="2" id="KW-0441">Lipid A biosynthesis</keyword>
<organism evidence="6 7">
    <name type="scientific">Peronospora matthiolae</name>
    <dbReference type="NCBI Taxonomy" id="2874970"/>
    <lineage>
        <taxon>Eukaryota</taxon>
        <taxon>Sar</taxon>
        <taxon>Stramenopiles</taxon>
        <taxon>Oomycota</taxon>
        <taxon>Peronosporomycetes</taxon>
        <taxon>Peronosporales</taxon>
        <taxon>Peronosporaceae</taxon>
        <taxon>Peronospora</taxon>
    </lineage>
</organism>
<dbReference type="SUPFAM" id="SSF51161">
    <property type="entry name" value="Trimeric LpxA-like enzymes"/>
    <property type="match status" value="1"/>
</dbReference>
<dbReference type="InterPro" id="IPR007691">
    <property type="entry name" value="LpxD"/>
</dbReference>
<evidence type="ECO:0000313" key="7">
    <source>
        <dbReference type="Proteomes" id="UP001162060"/>
    </source>
</evidence>
<dbReference type="GO" id="GO:0016020">
    <property type="term" value="C:membrane"/>
    <property type="evidence" value="ECO:0007669"/>
    <property type="project" value="GOC"/>
</dbReference>
<dbReference type="CDD" id="cd03352">
    <property type="entry name" value="LbH_LpxD"/>
    <property type="match status" value="1"/>
</dbReference>
<dbReference type="PANTHER" id="PTHR43378:SF2">
    <property type="entry name" value="UDP-3-O-ACYLGLUCOSAMINE N-ACYLTRANSFERASE 1, MITOCHONDRIAL-RELATED"/>
    <property type="match status" value="1"/>
</dbReference>
<dbReference type="AlphaFoldDB" id="A0AAV1U8Q3"/>
<dbReference type="Gene3D" id="2.160.10.10">
    <property type="entry name" value="Hexapeptide repeat proteins"/>
    <property type="match status" value="1"/>
</dbReference>
<accession>A0AAV1U8Q3</accession>
<gene>
    <name evidence="6" type="ORF">PM001_LOCUS14654</name>
</gene>
<evidence type="ECO:0000256" key="5">
    <source>
        <dbReference type="ARBA" id="ARBA00023315"/>
    </source>
</evidence>
<keyword evidence="3" id="KW-0808">Transferase</keyword>
<evidence type="ECO:0000256" key="3">
    <source>
        <dbReference type="ARBA" id="ARBA00022679"/>
    </source>
</evidence>
<dbReference type="PROSITE" id="PS00101">
    <property type="entry name" value="HEXAPEP_TRANSFERASES"/>
    <property type="match status" value="1"/>
</dbReference>
<keyword evidence="5" id="KW-0012">Acyltransferase</keyword>
<dbReference type="Pfam" id="PF00132">
    <property type="entry name" value="Hexapep"/>
    <property type="match status" value="2"/>
</dbReference>
<evidence type="ECO:0000313" key="6">
    <source>
        <dbReference type="EMBL" id="CAK7929504.1"/>
    </source>
</evidence>
<dbReference type="GO" id="GO:0009245">
    <property type="term" value="P:lipid A biosynthetic process"/>
    <property type="evidence" value="ECO:0007669"/>
    <property type="project" value="UniProtKB-KW"/>
</dbReference>